<keyword evidence="7" id="KW-0934">Plastid</keyword>
<keyword evidence="5" id="KW-0328">Glycosyltransferase</keyword>
<evidence type="ECO:0000313" key="11">
    <source>
        <dbReference type="EMBL" id="CAE2272373.1"/>
    </source>
</evidence>
<evidence type="ECO:0000256" key="8">
    <source>
        <dbReference type="SAM" id="SignalP"/>
    </source>
</evidence>
<evidence type="ECO:0000256" key="6">
    <source>
        <dbReference type="ARBA" id="ARBA00022679"/>
    </source>
</evidence>
<comment type="similarity">
    <text evidence="3">Belongs to the glycosyltransferase 1 family. Bacterial/plant glycogen synthase subfamily.</text>
</comment>
<reference evidence="11" key="1">
    <citation type="submission" date="2021-01" db="EMBL/GenBank/DDBJ databases">
        <authorList>
            <person name="Corre E."/>
            <person name="Pelletier E."/>
            <person name="Niang G."/>
            <person name="Scheremetjew M."/>
            <person name="Finn R."/>
            <person name="Kale V."/>
            <person name="Holt S."/>
            <person name="Cochrane G."/>
            <person name="Meng A."/>
            <person name="Brown T."/>
            <person name="Cohen L."/>
        </authorList>
    </citation>
    <scope>NUCLEOTIDE SEQUENCE</scope>
    <source>
        <strain evidence="11">CCMP 2712</strain>
    </source>
</reference>
<dbReference type="CDD" id="cd03791">
    <property type="entry name" value="GT5_Glycogen_synthase_DULL1-like"/>
    <property type="match status" value="1"/>
</dbReference>
<dbReference type="AlphaFoldDB" id="A0A7S4JS30"/>
<name>A0A7S4JS30_GUITH</name>
<comment type="catalytic activity">
    <reaction evidence="1">
        <text>[(1-&gt;4)-alpha-D-glucosyl](n) + ADP-alpha-D-glucose = [(1-&gt;4)-alpha-D-glucosyl](n+1) + ADP + H(+)</text>
        <dbReference type="Rhea" id="RHEA:18189"/>
        <dbReference type="Rhea" id="RHEA-COMP:9584"/>
        <dbReference type="Rhea" id="RHEA-COMP:9587"/>
        <dbReference type="ChEBI" id="CHEBI:15378"/>
        <dbReference type="ChEBI" id="CHEBI:15444"/>
        <dbReference type="ChEBI" id="CHEBI:57498"/>
        <dbReference type="ChEBI" id="CHEBI:456216"/>
        <dbReference type="EC" id="2.4.1.21"/>
    </reaction>
</comment>
<evidence type="ECO:0000256" key="3">
    <source>
        <dbReference type="ARBA" id="ARBA00010281"/>
    </source>
</evidence>
<dbReference type="SUPFAM" id="SSF53756">
    <property type="entry name" value="UDP-Glycosyltransferase/glycogen phosphorylase"/>
    <property type="match status" value="1"/>
</dbReference>
<evidence type="ECO:0000256" key="7">
    <source>
        <dbReference type="ARBA" id="ARBA00023234"/>
    </source>
</evidence>
<evidence type="ECO:0000256" key="5">
    <source>
        <dbReference type="ARBA" id="ARBA00022676"/>
    </source>
</evidence>
<keyword evidence="7" id="KW-0035">Amyloplast</keyword>
<dbReference type="NCBIfam" id="TIGR02095">
    <property type="entry name" value="glgA"/>
    <property type="match status" value="1"/>
</dbReference>
<evidence type="ECO:0000256" key="1">
    <source>
        <dbReference type="ARBA" id="ARBA00001478"/>
    </source>
</evidence>
<feature type="signal peptide" evidence="8">
    <location>
        <begin position="1"/>
        <end position="18"/>
    </location>
</feature>
<dbReference type="Pfam" id="PF08323">
    <property type="entry name" value="Glyco_transf_5"/>
    <property type="match status" value="1"/>
</dbReference>
<evidence type="ECO:0000256" key="4">
    <source>
        <dbReference type="ARBA" id="ARBA00012588"/>
    </source>
</evidence>
<feature type="domain" description="Glycosyl transferase family 1" evidence="9">
    <location>
        <begin position="444"/>
        <end position="571"/>
    </location>
</feature>
<dbReference type="EMBL" id="HBKN01009219">
    <property type="protein sequence ID" value="CAE2272373.1"/>
    <property type="molecule type" value="Transcribed_RNA"/>
</dbReference>
<dbReference type="InterPro" id="IPR013534">
    <property type="entry name" value="Starch_synth_cat_dom"/>
</dbReference>
<keyword evidence="8" id="KW-0732">Signal</keyword>
<dbReference type="PANTHER" id="PTHR45825:SF11">
    <property type="entry name" value="ALPHA AMYLASE DOMAIN-CONTAINING PROTEIN"/>
    <property type="match status" value="1"/>
</dbReference>
<dbReference type="HAMAP" id="MF_00484">
    <property type="entry name" value="Glycogen_synth"/>
    <property type="match status" value="1"/>
</dbReference>
<feature type="domain" description="Starch synthase catalytic" evidence="10">
    <location>
        <begin position="123"/>
        <end position="386"/>
    </location>
</feature>
<keyword evidence="6" id="KW-0808">Transferase</keyword>
<sequence>MRILSVLCLLAGAGMILSASEPRPFHAARMRRGRLLHLLPLGRTLNLRGGTETTAPDAGGVRLVKPLGGFQRTNSYSCLNDVMLTGEKAGKISAEEVPAPVHEEEEVAPTIPETLLPEGERLNVIIVSSEISPYSKSGGLADVADKLGVALAKLGHRVMTVAPMYRAYEGAEPTGVKRTFGLWDTGHTVEYCHKYEQVGKDKGVDHVFVKHGSFERKGMYGEGGMDYGDNLFRFALFAWASLEAPLVVPCGGVPYGEDVVFLANDWQAGFVPLILSSHYRRYKVYSKARCVFDIHNMGYQGPFPNPPYSEAPPFSFCDFGLRDNAYYDKYFWVYPEEQRAHALDKGESIKLLKGGIEMSDKVCTVAPSYCDEIMTLEGAWGMHEVTRFRFSDTVGILNGIDMDEWDPSNDKFLIPKGISFSAAEPAGKAKAKELLQRELGLQVRKDVPLVCFIGRLAPQKGVDLIEEIFPWLISRDPKGVTGDVQLVMMGSGEERYANFLRRAEAENKGKVVGYVGFTSEWEHKIIAGADILLMPSRYEPCGLPQMYAQRYGTVPVVHATGGLKDSVIQYNPFQDTDTGYGTGWKFERADSAGLQFGLWNALNTYRNFKDSWSKMVVRCMQQDFSWEKSAQRYVEVFKQAKQSPPFINPLPFEN</sequence>
<organism evidence="11">
    <name type="scientific">Guillardia theta</name>
    <name type="common">Cryptophyte</name>
    <name type="synonym">Cryptomonas phi</name>
    <dbReference type="NCBI Taxonomy" id="55529"/>
    <lineage>
        <taxon>Eukaryota</taxon>
        <taxon>Cryptophyceae</taxon>
        <taxon>Pyrenomonadales</taxon>
        <taxon>Geminigeraceae</taxon>
        <taxon>Guillardia</taxon>
    </lineage>
</organism>
<dbReference type="GO" id="GO:0009011">
    <property type="term" value="F:alpha-1,4-glucan glucosyltransferase (ADP-glucose donor) activity"/>
    <property type="evidence" value="ECO:0007669"/>
    <property type="project" value="UniProtKB-EC"/>
</dbReference>
<protein>
    <recommendedName>
        <fullName evidence="4">starch synthase</fullName>
        <ecNumber evidence="4">2.4.1.21</ecNumber>
    </recommendedName>
</protein>
<dbReference type="InterPro" id="IPR001296">
    <property type="entry name" value="Glyco_trans_1"/>
</dbReference>
<evidence type="ECO:0000256" key="2">
    <source>
        <dbReference type="ARBA" id="ARBA00004602"/>
    </source>
</evidence>
<evidence type="ECO:0000259" key="10">
    <source>
        <dbReference type="Pfam" id="PF08323"/>
    </source>
</evidence>
<dbReference type="Pfam" id="PF00534">
    <property type="entry name" value="Glycos_transf_1"/>
    <property type="match status" value="1"/>
</dbReference>
<dbReference type="PANTHER" id="PTHR45825">
    <property type="entry name" value="GRANULE-BOUND STARCH SYNTHASE 1, CHLOROPLASTIC/AMYLOPLASTIC"/>
    <property type="match status" value="1"/>
</dbReference>
<accession>A0A7S4JS30</accession>
<dbReference type="GO" id="GO:0004373">
    <property type="term" value="F:alpha-1,4-glucan glucosyltransferase (UDP-glucose donor) activity"/>
    <property type="evidence" value="ECO:0007669"/>
    <property type="project" value="InterPro"/>
</dbReference>
<comment type="subcellular location">
    <subcellularLocation>
        <location evidence="2">Plastid</location>
        <location evidence="2">Amyloplast</location>
    </subcellularLocation>
</comment>
<proteinExistence type="inferred from homology"/>
<dbReference type="InterPro" id="IPR011835">
    <property type="entry name" value="GS/SS"/>
</dbReference>
<dbReference type="Gene3D" id="3.40.50.2000">
    <property type="entry name" value="Glycogen Phosphorylase B"/>
    <property type="match status" value="2"/>
</dbReference>
<gene>
    <name evidence="11" type="ORF">GTHE00462_LOCUS7247</name>
</gene>
<dbReference type="EC" id="2.4.1.21" evidence="4"/>
<feature type="chain" id="PRO_5031364140" description="starch synthase" evidence="8">
    <location>
        <begin position="19"/>
        <end position="654"/>
    </location>
</feature>
<evidence type="ECO:0000259" key="9">
    <source>
        <dbReference type="Pfam" id="PF00534"/>
    </source>
</evidence>